<evidence type="ECO:0000313" key="2">
    <source>
        <dbReference type="EMBL" id="KAG2225931.1"/>
    </source>
</evidence>
<dbReference type="AlphaFoldDB" id="A0A8H7SCW4"/>
<dbReference type="OrthoDB" id="2555959at2759"/>
<organism evidence="2 3">
    <name type="scientific">Circinella minor</name>
    <dbReference type="NCBI Taxonomy" id="1195481"/>
    <lineage>
        <taxon>Eukaryota</taxon>
        <taxon>Fungi</taxon>
        <taxon>Fungi incertae sedis</taxon>
        <taxon>Mucoromycota</taxon>
        <taxon>Mucoromycotina</taxon>
        <taxon>Mucoromycetes</taxon>
        <taxon>Mucorales</taxon>
        <taxon>Lichtheimiaceae</taxon>
        <taxon>Circinella</taxon>
    </lineage>
</organism>
<keyword evidence="3" id="KW-1185">Reference proteome</keyword>
<name>A0A8H7SCW4_9FUNG</name>
<dbReference type="Proteomes" id="UP000646827">
    <property type="component" value="Unassembled WGS sequence"/>
</dbReference>
<dbReference type="EMBL" id="JAEPRB010000022">
    <property type="protein sequence ID" value="KAG2225931.1"/>
    <property type="molecule type" value="Genomic_DNA"/>
</dbReference>
<proteinExistence type="predicted"/>
<evidence type="ECO:0000256" key="1">
    <source>
        <dbReference type="SAM" id="Phobius"/>
    </source>
</evidence>
<sequence length="71" mass="7824">MQRKSLWGSYKALSPRTRILIGVGGMIFSTVGILGSDYIENQFPATEDEKLKAEALSPIIVVDHTDKNTSQ</sequence>
<feature type="transmembrane region" description="Helical" evidence="1">
    <location>
        <begin position="20"/>
        <end position="39"/>
    </location>
</feature>
<keyword evidence="1" id="KW-0812">Transmembrane</keyword>
<keyword evidence="1" id="KW-1133">Transmembrane helix</keyword>
<protein>
    <submittedName>
        <fullName evidence="2">Uncharacterized protein</fullName>
    </submittedName>
</protein>
<reference evidence="2 3" key="1">
    <citation type="submission" date="2020-12" db="EMBL/GenBank/DDBJ databases">
        <title>Metabolic potential, ecology and presence of endohyphal bacteria is reflected in genomic diversity of Mucoromycotina.</title>
        <authorList>
            <person name="Muszewska A."/>
            <person name="Okrasinska A."/>
            <person name="Steczkiewicz K."/>
            <person name="Drgas O."/>
            <person name="Orlowska M."/>
            <person name="Perlinska-Lenart U."/>
            <person name="Aleksandrzak-Piekarczyk T."/>
            <person name="Szatraj K."/>
            <person name="Zielenkiewicz U."/>
            <person name="Pilsyk S."/>
            <person name="Malc E."/>
            <person name="Mieczkowski P."/>
            <person name="Kruszewska J.S."/>
            <person name="Biernat P."/>
            <person name="Pawlowska J."/>
        </authorList>
    </citation>
    <scope>NUCLEOTIDE SEQUENCE [LARGE SCALE GENOMIC DNA]</scope>
    <source>
        <strain evidence="2 3">CBS 142.35</strain>
    </source>
</reference>
<gene>
    <name evidence="2" type="ORF">INT45_006627</name>
</gene>
<comment type="caution">
    <text evidence="2">The sequence shown here is derived from an EMBL/GenBank/DDBJ whole genome shotgun (WGS) entry which is preliminary data.</text>
</comment>
<accession>A0A8H7SCW4</accession>
<keyword evidence="1" id="KW-0472">Membrane</keyword>
<evidence type="ECO:0000313" key="3">
    <source>
        <dbReference type="Proteomes" id="UP000646827"/>
    </source>
</evidence>